<organism evidence="2 3">
    <name type="scientific">Fimbriiglobus ruber</name>
    <dbReference type="NCBI Taxonomy" id="1908690"/>
    <lineage>
        <taxon>Bacteria</taxon>
        <taxon>Pseudomonadati</taxon>
        <taxon>Planctomycetota</taxon>
        <taxon>Planctomycetia</taxon>
        <taxon>Gemmatales</taxon>
        <taxon>Gemmataceae</taxon>
        <taxon>Fimbriiglobus</taxon>
    </lineage>
</organism>
<accession>A0A225E4D2</accession>
<dbReference type="Proteomes" id="UP000214646">
    <property type="component" value="Unassembled WGS sequence"/>
</dbReference>
<sequence length="70" mass="7661">MGRVRPKRAGSAIARRSSSWGVTRRTDPLGSGCRGGGGRPRSAELRNRAQPDLVRDHFESPPRRHSGRLG</sequence>
<evidence type="ECO:0000256" key="1">
    <source>
        <dbReference type="SAM" id="MobiDB-lite"/>
    </source>
</evidence>
<feature type="compositionally biased region" description="Basic and acidic residues" evidence="1">
    <location>
        <begin position="41"/>
        <end position="62"/>
    </location>
</feature>
<gene>
    <name evidence="2" type="ORF">FRUB_01989</name>
</gene>
<dbReference type="AlphaFoldDB" id="A0A225E4D2"/>
<evidence type="ECO:0000313" key="3">
    <source>
        <dbReference type="Proteomes" id="UP000214646"/>
    </source>
</evidence>
<comment type="caution">
    <text evidence="2">The sequence shown here is derived from an EMBL/GenBank/DDBJ whole genome shotgun (WGS) entry which is preliminary data.</text>
</comment>
<keyword evidence="3" id="KW-1185">Reference proteome</keyword>
<feature type="region of interest" description="Disordered" evidence="1">
    <location>
        <begin position="1"/>
        <end position="70"/>
    </location>
</feature>
<protein>
    <submittedName>
        <fullName evidence="2">Uncharacterized protein</fullName>
    </submittedName>
</protein>
<dbReference type="EMBL" id="NIDE01000002">
    <property type="protein sequence ID" value="OWK45658.1"/>
    <property type="molecule type" value="Genomic_DNA"/>
</dbReference>
<reference evidence="3" key="1">
    <citation type="submission" date="2017-06" db="EMBL/GenBank/DDBJ databases">
        <title>Genome analysis of Fimbriiglobus ruber SP5, the first member of the order Planctomycetales with confirmed chitinolytic capability.</title>
        <authorList>
            <person name="Ravin N.V."/>
            <person name="Rakitin A.L."/>
            <person name="Ivanova A.A."/>
            <person name="Beletsky A.V."/>
            <person name="Kulichevskaya I.S."/>
            <person name="Mardanov A.V."/>
            <person name="Dedysh S.N."/>
        </authorList>
    </citation>
    <scope>NUCLEOTIDE SEQUENCE [LARGE SCALE GENOMIC DNA]</scope>
    <source>
        <strain evidence="3">SP5</strain>
    </source>
</reference>
<proteinExistence type="predicted"/>
<name>A0A225E4D2_9BACT</name>
<evidence type="ECO:0000313" key="2">
    <source>
        <dbReference type="EMBL" id="OWK45658.1"/>
    </source>
</evidence>
<feature type="compositionally biased region" description="Low complexity" evidence="1">
    <location>
        <begin position="9"/>
        <end position="19"/>
    </location>
</feature>